<keyword evidence="2" id="KW-0805">Transcription regulation</keyword>
<dbReference type="SUPFAM" id="SSF88946">
    <property type="entry name" value="Sigma2 domain of RNA polymerase sigma factors"/>
    <property type="match status" value="1"/>
</dbReference>
<dbReference type="EMBL" id="RAPN01000001">
    <property type="protein sequence ID" value="RKD90241.1"/>
    <property type="molecule type" value="Genomic_DNA"/>
</dbReference>
<dbReference type="InterPro" id="IPR014284">
    <property type="entry name" value="RNA_pol_sigma-70_dom"/>
</dbReference>
<evidence type="ECO:0000313" key="7">
    <source>
        <dbReference type="Proteomes" id="UP000283387"/>
    </source>
</evidence>
<dbReference type="Gene3D" id="1.10.1740.10">
    <property type="match status" value="1"/>
</dbReference>
<protein>
    <submittedName>
        <fullName evidence="6">RNA polymerase sigma-70 factor (ECF subfamily)</fullName>
    </submittedName>
</protein>
<dbReference type="InterPro" id="IPR013325">
    <property type="entry name" value="RNA_pol_sigma_r2"/>
</dbReference>
<evidence type="ECO:0000256" key="1">
    <source>
        <dbReference type="ARBA" id="ARBA00010641"/>
    </source>
</evidence>
<sequence length="185" mass="21327">MNLVGNIDKLQTGSEAEFRRFYEANFAYFQSFALGFIKSDEVCRDLVQDVFIAYWEKHADFSDSISLKVYFYRSIRNKCLNELRKIKNTDTEAEQEIQKLASEDYLLEAIIEEEIAASIHQKIAGLPEQAQKILKLSLTGKNNKEIAELLEISVNTVKTHKLKAYSVLRNQLRDLQFILQIISVG</sequence>
<dbReference type="NCBIfam" id="TIGR02937">
    <property type="entry name" value="sigma70-ECF"/>
    <property type="match status" value="1"/>
</dbReference>
<keyword evidence="4" id="KW-0804">Transcription</keyword>
<dbReference type="InterPro" id="IPR013324">
    <property type="entry name" value="RNA_pol_sigma_r3/r4-like"/>
</dbReference>
<evidence type="ECO:0000256" key="2">
    <source>
        <dbReference type="ARBA" id="ARBA00023015"/>
    </source>
</evidence>
<comment type="similarity">
    <text evidence="1">Belongs to the sigma-70 factor family. ECF subfamily.</text>
</comment>
<reference evidence="6 7" key="1">
    <citation type="submission" date="2018-09" db="EMBL/GenBank/DDBJ databases">
        <title>Genomic Encyclopedia of Archaeal and Bacterial Type Strains, Phase II (KMG-II): from individual species to whole genera.</title>
        <authorList>
            <person name="Goeker M."/>
        </authorList>
    </citation>
    <scope>NUCLEOTIDE SEQUENCE [LARGE SCALE GENOMIC DNA]</scope>
    <source>
        <strain evidence="6 7">DSM 27148</strain>
    </source>
</reference>
<dbReference type="Pfam" id="PF04542">
    <property type="entry name" value="Sigma70_r2"/>
    <property type="match status" value="1"/>
</dbReference>
<dbReference type="InterPro" id="IPR036388">
    <property type="entry name" value="WH-like_DNA-bd_sf"/>
</dbReference>
<dbReference type="NCBIfam" id="TIGR02985">
    <property type="entry name" value="Sig70_bacteroi1"/>
    <property type="match status" value="1"/>
</dbReference>
<evidence type="ECO:0000256" key="4">
    <source>
        <dbReference type="ARBA" id="ARBA00023163"/>
    </source>
</evidence>
<comment type="caution">
    <text evidence="6">The sequence shown here is derived from an EMBL/GenBank/DDBJ whole genome shotgun (WGS) entry which is preliminary data.</text>
</comment>
<dbReference type="Pfam" id="PF08281">
    <property type="entry name" value="Sigma70_r4_2"/>
    <property type="match status" value="1"/>
</dbReference>
<dbReference type="PRINTS" id="PR00038">
    <property type="entry name" value="HTHLUXR"/>
</dbReference>
<dbReference type="InterPro" id="IPR013249">
    <property type="entry name" value="RNA_pol_sigma70_r4_t2"/>
</dbReference>
<keyword evidence="3" id="KW-0731">Sigma factor</keyword>
<dbReference type="SMART" id="SM00421">
    <property type="entry name" value="HTH_LUXR"/>
    <property type="match status" value="1"/>
</dbReference>
<feature type="domain" description="HTH luxR-type" evidence="5">
    <location>
        <begin position="123"/>
        <end position="182"/>
    </location>
</feature>
<dbReference type="AlphaFoldDB" id="A0A419W454"/>
<gene>
    <name evidence="6" type="ORF">BC643_0577</name>
</gene>
<dbReference type="InterPro" id="IPR007627">
    <property type="entry name" value="RNA_pol_sigma70_r2"/>
</dbReference>
<dbReference type="OrthoDB" id="1045557at2"/>
<dbReference type="SUPFAM" id="SSF88659">
    <property type="entry name" value="Sigma3 and sigma4 domains of RNA polymerase sigma factors"/>
    <property type="match status" value="1"/>
</dbReference>
<dbReference type="Gene3D" id="1.10.10.10">
    <property type="entry name" value="Winged helix-like DNA-binding domain superfamily/Winged helix DNA-binding domain"/>
    <property type="match status" value="1"/>
</dbReference>
<accession>A0A419W454</accession>
<dbReference type="RefSeq" id="WP_120271659.1">
    <property type="nucleotide sequence ID" value="NZ_RAPN01000001.1"/>
</dbReference>
<evidence type="ECO:0000313" key="6">
    <source>
        <dbReference type="EMBL" id="RKD90241.1"/>
    </source>
</evidence>
<dbReference type="GO" id="GO:0003677">
    <property type="term" value="F:DNA binding"/>
    <property type="evidence" value="ECO:0007669"/>
    <property type="project" value="InterPro"/>
</dbReference>
<evidence type="ECO:0000259" key="5">
    <source>
        <dbReference type="SMART" id="SM00421"/>
    </source>
</evidence>
<dbReference type="Proteomes" id="UP000283387">
    <property type="component" value="Unassembled WGS sequence"/>
</dbReference>
<evidence type="ECO:0000256" key="3">
    <source>
        <dbReference type="ARBA" id="ARBA00023082"/>
    </source>
</evidence>
<name>A0A419W454_9BACT</name>
<dbReference type="InterPro" id="IPR000792">
    <property type="entry name" value="Tscrpt_reg_LuxR_C"/>
</dbReference>
<proteinExistence type="inferred from homology"/>
<dbReference type="InterPro" id="IPR039425">
    <property type="entry name" value="RNA_pol_sigma-70-like"/>
</dbReference>
<keyword evidence="7" id="KW-1185">Reference proteome</keyword>
<dbReference type="GO" id="GO:0006352">
    <property type="term" value="P:DNA-templated transcription initiation"/>
    <property type="evidence" value="ECO:0007669"/>
    <property type="project" value="InterPro"/>
</dbReference>
<dbReference type="PANTHER" id="PTHR43133">
    <property type="entry name" value="RNA POLYMERASE ECF-TYPE SIGMA FACTO"/>
    <property type="match status" value="1"/>
</dbReference>
<organism evidence="6 7">
    <name type="scientific">Mangrovibacterium diazotrophicum</name>
    <dbReference type="NCBI Taxonomy" id="1261403"/>
    <lineage>
        <taxon>Bacteria</taxon>
        <taxon>Pseudomonadati</taxon>
        <taxon>Bacteroidota</taxon>
        <taxon>Bacteroidia</taxon>
        <taxon>Marinilabiliales</taxon>
        <taxon>Prolixibacteraceae</taxon>
        <taxon>Mangrovibacterium</taxon>
    </lineage>
</organism>
<dbReference type="PANTHER" id="PTHR43133:SF46">
    <property type="entry name" value="RNA POLYMERASE SIGMA-70 FACTOR ECF SUBFAMILY"/>
    <property type="match status" value="1"/>
</dbReference>
<dbReference type="InterPro" id="IPR014327">
    <property type="entry name" value="RNA_pol_sigma70_bacteroid"/>
</dbReference>
<dbReference type="GO" id="GO:0016987">
    <property type="term" value="F:sigma factor activity"/>
    <property type="evidence" value="ECO:0007669"/>
    <property type="project" value="UniProtKB-KW"/>
</dbReference>